<accession>A0A0R3W3W6</accession>
<sequence length="846" mass="95704">MEESRGLEDNVHLFHEPNRRESFLRHLLGQNRPSGQGSEDPEKILSDTQKRVEDNIESLDYLRGIGRLERDFVQLAEEVDNSWEHITHLGHMLLTHVKHAKRYHLFHLELENLTRQLNELEAHVEGLTTNQAATEAVISNFSTEVQLSLEALVEAFMTWQKLNQRLAIVNPLHRRMPLLHGLHRGVLLASITLTSANGKVGRLLRAGTRVHVRANRPADLMHREWFLVDLSKGKEPGGLVIASVPAAFVWLDSPETSPERVTTSDEVMRRKVEVRRSQSASAIPQGPNNRGMVKDLRKHLFRVWEKACSKFDQILREMSTSLLKNALSNSKTVLSAEELARSDKALQKLSEFIKIFEYTHEEGPESLSHLLDDIKSRRDSRGENAHIDAKASDALVQAIDTFEELVICYQRYCSSEMPEIIRKDEIEKDWYETEKSDNVSKGSTESLQANIIPLIQSQPLGCADPFTAKVSHKTSSRTSDSTKSLWTSHAKLRHKSLLVDGFDFSHSPDSSGGYGDHSFSWISRPSKTNKGSRETRSSSRNRKRDRFYRFLPILIRRHTQSKKKVTALGNGELGFSDNEASLMKPRIPSTSPKRPQRPYESLTLDRVNYMKKSDLFRLHRTPLLLPSSALLTSTDGEVTPTGASTLQHQHWRGDGSLQRSPLLYTVACQNGVCVNCKMTEMEHPVVEEHIIRKYGKKMQVGKSFTAQDFDLEGEEQEKGEEVMDMVEKDYVQNSHIYANIDPQSVYPLQQPISEITLYDIGVQADLPNRLRGLRCRLEFEQPGVELGGKGQLSCEAFKEQFDTLSLKNVGEESGGGRGRGEAGRDFKTLSFRVAFSSKPARSASTI</sequence>
<evidence type="ECO:0000313" key="5">
    <source>
        <dbReference type="WBParaSite" id="TASK_0000465401-mRNA-1"/>
    </source>
</evidence>
<feature type="coiled-coil region" evidence="1">
    <location>
        <begin position="103"/>
        <end position="130"/>
    </location>
</feature>
<dbReference type="STRING" id="60517.A0A0R3W3W6"/>
<feature type="region of interest" description="Disordered" evidence="2">
    <location>
        <begin position="511"/>
        <end position="541"/>
    </location>
</feature>
<evidence type="ECO:0000313" key="4">
    <source>
        <dbReference type="Proteomes" id="UP000282613"/>
    </source>
</evidence>
<organism evidence="5">
    <name type="scientific">Taenia asiatica</name>
    <name type="common">Asian tapeworm</name>
    <dbReference type="NCBI Taxonomy" id="60517"/>
    <lineage>
        <taxon>Eukaryota</taxon>
        <taxon>Metazoa</taxon>
        <taxon>Spiralia</taxon>
        <taxon>Lophotrochozoa</taxon>
        <taxon>Platyhelminthes</taxon>
        <taxon>Cestoda</taxon>
        <taxon>Eucestoda</taxon>
        <taxon>Cyclophyllidea</taxon>
        <taxon>Taeniidae</taxon>
        <taxon>Taenia</taxon>
    </lineage>
</organism>
<dbReference type="EMBL" id="UYRS01018362">
    <property type="protein sequence ID" value="VDK33783.1"/>
    <property type="molecule type" value="Genomic_DNA"/>
</dbReference>
<dbReference type="AlphaFoldDB" id="A0A0R3W3W6"/>
<protein>
    <submittedName>
        <fullName evidence="5">SH3_10 domain-containing protein</fullName>
    </submittedName>
</protein>
<proteinExistence type="predicted"/>
<feature type="compositionally biased region" description="Polar residues" evidence="2">
    <location>
        <begin position="520"/>
        <end position="529"/>
    </location>
</feature>
<gene>
    <name evidence="3" type="ORF">TASK_LOCUS4655</name>
</gene>
<evidence type="ECO:0000256" key="1">
    <source>
        <dbReference type="SAM" id="Coils"/>
    </source>
</evidence>
<evidence type="ECO:0000313" key="3">
    <source>
        <dbReference type="EMBL" id="VDK33783.1"/>
    </source>
</evidence>
<reference evidence="5" key="1">
    <citation type="submission" date="2017-02" db="UniProtKB">
        <authorList>
            <consortium name="WormBaseParasite"/>
        </authorList>
    </citation>
    <scope>IDENTIFICATION</scope>
</reference>
<reference evidence="3 4" key="2">
    <citation type="submission" date="2018-11" db="EMBL/GenBank/DDBJ databases">
        <authorList>
            <consortium name="Pathogen Informatics"/>
        </authorList>
    </citation>
    <scope>NUCLEOTIDE SEQUENCE [LARGE SCALE GENOMIC DNA]</scope>
</reference>
<keyword evidence="1" id="KW-0175">Coiled coil</keyword>
<keyword evidence="4" id="KW-1185">Reference proteome</keyword>
<dbReference type="WBParaSite" id="TASK_0000465401-mRNA-1">
    <property type="protein sequence ID" value="TASK_0000465401-mRNA-1"/>
    <property type="gene ID" value="TASK_0000465401"/>
</dbReference>
<dbReference type="Proteomes" id="UP000282613">
    <property type="component" value="Unassembled WGS sequence"/>
</dbReference>
<evidence type="ECO:0000256" key="2">
    <source>
        <dbReference type="SAM" id="MobiDB-lite"/>
    </source>
</evidence>
<dbReference type="OrthoDB" id="6244852at2759"/>
<name>A0A0R3W3W6_TAEAS</name>